<proteinExistence type="predicted"/>
<feature type="chain" id="PRO_5002808603" evidence="2">
    <location>
        <begin position="24"/>
        <end position="320"/>
    </location>
</feature>
<dbReference type="InParanoid" id="B4J973"/>
<evidence type="ECO:0000313" key="4">
    <source>
        <dbReference type="Proteomes" id="UP000001070"/>
    </source>
</evidence>
<dbReference type="eggNOG" id="ENOG502S2K6">
    <property type="taxonomic scope" value="Eukaryota"/>
</dbReference>
<keyword evidence="4" id="KW-1185">Reference proteome</keyword>
<feature type="compositionally biased region" description="Acidic residues" evidence="1">
    <location>
        <begin position="299"/>
        <end position="320"/>
    </location>
</feature>
<evidence type="ECO:0000256" key="2">
    <source>
        <dbReference type="SAM" id="SignalP"/>
    </source>
</evidence>
<organism evidence="4">
    <name type="scientific">Drosophila grimshawi</name>
    <name type="common">Hawaiian fruit fly</name>
    <name type="synonym">Idiomyia grimshawi</name>
    <dbReference type="NCBI Taxonomy" id="7222"/>
    <lineage>
        <taxon>Eukaryota</taxon>
        <taxon>Metazoa</taxon>
        <taxon>Ecdysozoa</taxon>
        <taxon>Arthropoda</taxon>
        <taxon>Hexapoda</taxon>
        <taxon>Insecta</taxon>
        <taxon>Pterygota</taxon>
        <taxon>Neoptera</taxon>
        <taxon>Endopterygota</taxon>
        <taxon>Diptera</taxon>
        <taxon>Brachycera</taxon>
        <taxon>Muscomorpha</taxon>
        <taxon>Ephydroidea</taxon>
        <taxon>Drosophilidae</taxon>
        <taxon>Drosophila</taxon>
        <taxon>Hawaiian Drosophila</taxon>
    </lineage>
</organism>
<evidence type="ECO:0000256" key="1">
    <source>
        <dbReference type="SAM" id="MobiDB-lite"/>
    </source>
</evidence>
<evidence type="ECO:0000313" key="3">
    <source>
        <dbReference type="EMBL" id="EDW02448.1"/>
    </source>
</evidence>
<name>B4J973_DROGR</name>
<dbReference type="KEGG" id="dgr:6560105"/>
<dbReference type="Proteomes" id="UP000001070">
    <property type="component" value="Unassembled WGS sequence"/>
</dbReference>
<protein>
    <submittedName>
        <fullName evidence="3">GH21997</fullName>
    </submittedName>
</protein>
<accession>B4J973</accession>
<reference evidence="3 4" key="1">
    <citation type="journal article" date="2007" name="Nature">
        <title>Evolution of genes and genomes on the Drosophila phylogeny.</title>
        <authorList>
            <consortium name="Drosophila 12 Genomes Consortium"/>
            <person name="Clark A.G."/>
            <person name="Eisen M.B."/>
            <person name="Smith D.R."/>
            <person name="Bergman C.M."/>
            <person name="Oliver B."/>
            <person name="Markow T.A."/>
            <person name="Kaufman T.C."/>
            <person name="Kellis M."/>
            <person name="Gelbart W."/>
            <person name="Iyer V.N."/>
            <person name="Pollard D.A."/>
            <person name="Sackton T.B."/>
            <person name="Larracuente A.M."/>
            <person name="Singh N.D."/>
            <person name="Abad J.P."/>
            <person name="Abt D.N."/>
            <person name="Adryan B."/>
            <person name="Aguade M."/>
            <person name="Akashi H."/>
            <person name="Anderson W.W."/>
            <person name="Aquadro C.F."/>
            <person name="Ardell D.H."/>
            <person name="Arguello R."/>
            <person name="Artieri C.G."/>
            <person name="Barbash D.A."/>
            <person name="Barker D."/>
            <person name="Barsanti P."/>
            <person name="Batterham P."/>
            <person name="Batzoglou S."/>
            <person name="Begun D."/>
            <person name="Bhutkar A."/>
            <person name="Blanco E."/>
            <person name="Bosak S.A."/>
            <person name="Bradley R.K."/>
            <person name="Brand A.D."/>
            <person name="Brent M.R."/>
            <person name="Brooks A.N."/>
            <person name="Brown R.H."/>
            <person name="Butlin R.K."/>
            <person name="Caggese C."/>
            <person name="Calvi B.R."/>
            <person name="Bernardo de Carvalho A."/>
            <person name="Caspi A."/>
            <person name="Castrezana S."/>
            <person name="Celniker S.E."/>
            <person name="Chang J.L."/>
            <person name="Chapple C."/>
            <person name="Chatterji S."/>
            <person name="Chinwalla A."/>
            <person name="Civetta A."/>
            <person name="Clifton S.W."/>
            <person name="Comeron J.M."/>
            <person name="Costello J.C."/>
            <person name="Coyne J.A."/>
            <person name="Daub J."/>
            <person name="David R.G."/>
            <person name="Delcher A.L."/>
            <person name="Delehaunty K."/>
            <person name="Do C.B."/>
            <person name="Ebling H."/>
            <person name="Edwards K."/>
            <person name="Eickbush T."/>
            <person name="Evans J.D."/>
            <person name="Filipski A."/>
            <person name="Findeiss S."/>
            <person name="Freyhult E."/>
            <person name="Fulton L."/>
            <person name="Fulton R."/>
            <person name="Garcia A.C."/>
            <person name="Gardiner A."/>
            <person name="Garfield D.A."/>
            <person name="Garvin B.E."/>
            <person name="Gibson G."/>
            <person name="Gilbert D."/>
            <person name="Gnerre S."/>
            <person name="Godfrey J."/>
            <person name="Good R."/>
            <person name="Gotea V."/>
            <person name="Gravely B."/>
            <person name="Greenberg A.J."/>
            <person name="Griffiths-Jones S."/>
            <person name="Gross S."/>
            <person name="Guigo R."/>
            <person name="Gustafson E.A."/>
            <person name="Haerty W."/>
            <person name="Hahn M.W."/>
            <person name="Halligan D.L."/>
            <person name="Halpern A.L."/>
            <person name="Halter G.M."/>
            <person name="Han M.V."/>
            <person name="Heger A."/>
            <person name="Hillier L."/>
            <person name="Hinrichs A.S."/>
            <person name="Holmes I."/>
            <person name="Hoskins R.A."/>
            <person name="Hubisz M.J."/>
            <person name="Hultmark D."/>
            <person name="Huntley M.A."/>
            <person name="Jaffe D.B."/>
            <person name="Jagadeeshan S."/>
            <person name="Jeck W.R."/>
            <person name="Johnson J."/>
            <person name="Jones C.D."/>
            <person name="Jordan W.C."/>
            <person name="Karpen G.H."/>
            <person name="Kataoka E."/>
            <person name="Keightley P.D."/>
            <person name="Kheradpour P."/>
            <person name="Kirkness E.F."/>
            <person name="Koerich L.B."/>
            <person name="Kristiansen K."/>
            <person name="Kudrna D."/>
            <person name="Kulathinal R.J."/>
            <person name="Kumar S."/>
            <person name="Kwok R."/>
            <person name="Lander E."/>
            <person name="Langley C.H."/>
            <person name="Lapoint R."/>
            <person name="Lazzaro B.P."/>
            <person name="Lee S.J."/>
            <person name="Levesque L."/>
            <person name="Li R."/>
            <person name="Lin C.F."/>
            <person name="Lin M.F."/>
            <person name="Lindblad-Toh K."/>
            <person name="Llopart A."/>
            <person name="Long M."/>
            <person name="Low L."/>
            <person name="Lozovsky E."/>
            <person name="Lu J."/>
            <person name="Luo M."/>
            <person name="Machado C.A."/>
            <person name="Makalowski W."/>
            <person name="Marzo M."/>
            <person name="Matsuda M."/>
            <person name="Matzkin L."/>
            <person name="McAllister B."/>
            <person name="McBride C.S."/>
            <person name="McKernan B."/>
            <person name="McKernan K."/>
            <person name="Mendez-Lago M."/>
            <person name="Minx P."/>
            <person name="Mollenhauer M.U."/>
            <person name="Montooth K."/>
            <person name="Mount S.M."/>
            <person name="Mu X."/>
            <person name="Myers E."/>
            <person name="Negre B."/>
            <person name="Newfeld S."/>
            <person name="Nielsen R."/>
            <person name="Noor M.A."/>
            <person name="O'Grady P."/>
            <person name="Pachter L."/>
            <person name="Papaceit M."/>
            <person name="Parisi M.J."/>
            <person name="Parisi M."/>
            <person name="Parts L."/>
            <person name="Pedersen J.S."/>
            <person name="Pesole G."/>
            <person name="Phillippy A.M."/>
            <person name="Ponting C.P."/>
            <person name="Pop M."/>
            <person name="Porcelli D."/>
            <person name="Powell J.R."/>
            <person name="Prohaska S."/>
            <person name="Pruitt K."/>
            <person name="Puig M."/>
            <person name="Quesneville H."/>
            <person name="Ram K.R."/>
            <person name="Rand D."/>
            <person name="Rasmussen M.D."/>
            <person name="Reed L.K."/>
            <person name="Reenan R."/>
            <person name="Reily A."/>
            <person name="Remington K.A."/>
            <person name="Rieger T.T."/>
            <person name="Ritchie M.G."/>
            <person name="Robin C."/>
            <person name="Rogers Y.H."/>
            <person name="Rohde C."/>
            <person name="Rozas J."/>
            <person name="Rubenfield M.J."/>
            <person name="Ruiz A."/>
            <person name="Russo S."/>
            <person name="Salzberg S.L."/>
            <person name="Sanchez-Gracia A."/>
            <person name="Saranga D.J."/>
            <person name="Sato H."/>
            <person name="Schaeffer S.W."/>
            <person name="Schatz M.C."/>
            <person name="Schlenke T."/>
            <person name="Schwartz R."/>
            <person name="Segarra C."/>
            <person name="Singh R.S."/>
            <person name="Sirot L."/>
            <person name="Sirota M."/>
            <person name="Sisneros N.B."/>
            <person name="Smith C.D."/>
            <person name="Smith T.F."/>
            <person name="Spieth J."/>
            <person name="Stage D.E."/>
            <person name="Stark A."/>
            <person name="Stephan W."/>
            <person name="Strausberg R.L."/>
            <person name="Strempel S."/>
            <person name="Sturgill D."/>
            <person name="Sutton G."/>
            <person name="Sutton G.G."/>
            <person name="Tao W."/>
            <person name="Teichmann S."/>
            <person name="Tobari Y.N."/>
            <person name="Tomimura Y."/>
            <person name="Tsolas J.M."/>
            <person name="Valente V.L."/>
            <person name="Venter E."/>
            <person name="Venter J.C."/>
            <person name="Vicario S."/>
            <person name="Vieira F.G."/>
            <person name="Vilella A.J."/>
            <person name="Villasante A."/>
            <person name="Walenz B."/>
            <person name="Wang J."/>
            <person name="Wasserman M."/>
            <person name="Watts T."/>
            <person name="Wilson D."/>
            <person name="Wilson R.K."/>
            <person name="Wing R.A."/>
            <person name="Wolfner M.F."/>
            <person name="Wong A."/>
            <person name="Wong G.K."/>
            <person name="Wu C.I."/>
            <person name="Wu G."/>
            <person name="Yamamoto D."/>
            <person name="Yang H.P."/>
            <person name="Yang S.P."/>
            <person name="Yorke J.A."/>
            <person name="Yoshida K."/>
            <person name="Zdobnov E."/>
            <person name="Zhang P."/>
            <person name="Zhang Y."/>
            <person name="Zimin A.V."/>
            <person name="Baldwin J."/>
            <person name="Abdouelleil A."/>
            <person name="Abdulkadir J."/>
            <person name="Abebe A."/>
            <person name="Abera B."/>
            <person name="Abreu J."/>
            <person name="Acer S.C."/>
            <person name="Aftuck L."/>
            <person name="Alexander A."/>
            <person name="An P."/>
            <person name="Anderson E."/>
            <person name="Anderson S."/>
            <person name="Arachi H."/>
            <person name="Azer M."/>
            <person name="Bachantsang P."/>
            <person name="Barry A."/>
            <person name="Bayul T."/>
            <person name="Berlin A."/>
            <person name="Bessette D."/>
            <person name="Bloom T."/>
            <person name="Blye J."/>
            <person name="Boguslavskiy L."/>
            <person name="Bonnet C."/>
            <person name="Boukhgalter B."/>
            <person name="Bourzgui I."/>
            <person name="Brown A."/>
            <person name="Cahill P."/>
            <person name="Channer S."/>
            <person name="Cheshatsang Y."/>
            <person name="Chuda L."/>
            <person name="Citroen M."/>
            <person name="Collymore A."/>
            <person name="Cooke P."/>
            <person name="Costello M."/>
            <person name="D'Aco K."/>
            <person name="Daza R."/>
            <person name="De Haan G."/>
            <person name="DeGray S."/>
            <person name="DeMaso C."/>
            <person name="Dhargay N."/>
            <person name="Dooley K."/>
            <person name="Dooley E."/>
            <person name="Doricent M."/>
            <person name="Dorje P."/>
            <person name="Dorjee K."/>
            <person name="Dupes A."/>
            <person name="Elong R."/>
            <person name="Falk J."/>
            <person name="Farina A."/>
            <person name="Faro S."/>
            <person name="Ferguson D."/>
            <person name="Fisher S."/>
            <person name="Foley C.D."/>
            <person name="Franke A."/>
            <person name="Friedrich D."/>
            <person name="Gadbois L."/>
            <person name="Gearin G."/>
            <person name="Gearin C.R."/>
            <person name="Giannoukos G."/>
            <person name="Goode T."/>
            <person name="Graham J."/>
            <person name="Grandbois E."/>
            <person name="Grewal S."/>
            <person name="Gyaltsen K."/>
            <person name="Hafez N."/>
            <person name="Hagos B."/>
            <person name="Hall J."/>
            <person name="Henson C."/>
            <person name="Hollinger A."/>
            <person name="Honan T."/>
            <person name="Huard M.D."/>
            <person name="Hughes L."/>
            <person name="Hurhula B."/>
            <person name="Husby M.E."/>
            <person name="Kamat A."/>
            <person name="Kanga B."/>
            <person name="Kashin S."/>
            <person name="Khazanovich D."/>
            <person name="Kisner P."/>
            <person name="Lance K."/>
            <person name="Lara M."/>
            <person name="Lee W."/>
            <person name="Lennon N."/>
            <person name="Letendre F."/>
            <person name="LeVine R."/>
            <person name="Lipovsky A."/>
            <person name="Liu X."/>
            <person name="Liu J."/>
            <person name="Liu S."/>
            <person name="Lokyitsang T."/>
            <person name="Lokyitsang Y."/>
            <person name="Lubonja R."/>
            <person name="Lui A."/>
            <person name="MacDonald P."/>
            <person name="Magnisalis V."/>
            <person name="Maru K."/>
            <person name="Matthews C."/>
            <person name="McCusker W."/>
            <person name="McDonough S."/>
            <person name="Mehta T."/>
            <person name="Meldrim J."/>
            <person name="Meneus L."/>
            <person name="Mihai O."/>
            <person name="Mihalev A."/>
            <person name="Mihova T."/>
            <person name="Mittelman R."/>
            <person name="Mlenga V."/>
            <person name="Montmayeur A."/>
            <person name="Mulrain L."/>
            <person name="Navidi A."/>
            <person name="Naylor J."/>
            <person name="Negash T."/>
            <person name="Nguyen T."/>
            <person name="Nguyen N."/>
            <person name="Nicol R."/>
            <person name="Norbu C."/>
            <person name="Norbu N."/>
            <person name="Novod N."/>
            <person name="O'Neill B."/>
            <person name="Osman S."/>
            <person name="Markiewicz E."/>
            <person name="Oyono O.L."/>
            <person name="Patti C."/>
            <person name="Phunkhang P."/>
            <person name="Pierre F."/>
            <person name="Priest M."/>
            <person name="Raghuraman S."/>
            <person name="Rege F."/>
            <person name="Reyes R."/>
            <person name="Rise C."/>
            <person name="Rogov P."/>
            <person name="Ross K."/>
            <person name="Ryan E."/>
            <person name="Settipalli S."/>
            <person name="Shea T."/>
            <person name="Sherpa N."/>
            <person name="Shi L."/>
            <person name="Shih D."/>
            <person name="Sparrow T."/>
            <person name="Spaulding J."/>
            <person name="Stalker J."/>
            <person name="Stange-Thomann N."/>
            <person name="Stavropoulos S."/>
            <person name="Stone C."/>
            <person name="Strader C."/>
            <person name="Tesfaye S."/>
            <person name="Thomson T."/>
            <person name="Thoulutsang Y."/>
            <person name="Thoulutsang D."/>
            <person name="Topham K."/>
            <person name="Topping I."/>
            <person name="Tsamla T."/>
            <person name="Vassiliev H."/>
            <person name="Vo A."/>
            <person name="Wangchuk T."/>
            <person name="Wangdi T."/>
            <person name="Weiand M."/>
            <person name="Wilkinson J."/>
            <person name="Wilson A."/>
            <person name="Yadav S."/>
            <person name="Young G."/>
            <person name="Yu Q."/>
            <person name="Zembek L."/>
            <person name="Zhong D."/>
            <person name="Zimmer A."/>
            <person name="Zwirko Z."/>
            <person name="Jaffe D.B."/>
            <person name="Alvarez P."/>
            <person name="Brockman W."/>
            <person name="Butler J."/>
            <person name="Chin C."/>
            <person name="Gnerre S."/>
            <person name="Grabherr M."/>
            <person name="Kleber M."/>
            <person name="Mauceli E."/>
            <person name="MacCallum I."/>
        </authorList>
    </citation>
    <scope>NUCLEOTIDE SEQUENCE [LARGE SCALE GENOMIC DNA]</scope>
    <source>
        <strain evidence="4">Tucson 15287-2541.00</strain>
    </source>
</reference>
<sequence>MQSILLRCFGLLLVLGSLSCAKAAPPMEKEAADQLKVEQLVRVYPISEEEYERLLKLTDGKNAISEARLTSAGFSSVRNSLDSGWHSLLRIMGLTTTSRSVPTIDTEDQPLCVMKRNISDDAANGEDPVINCVVVVKPGLEQDPISSTTPYLAIYWDPETNTPIEQTVPQQEIQPATQAAAEVDVPVAQEELEMTTTSPVILFTLIGNNAEFKQKTSAVGPTLRQYGSPFTPLSGGGYGSSFGAYSPYGLPSQFGQPLYYPQPQYGQQLYYPQPQYGQQLYYPQQHYGQQLYYPQPYYEENEEDNDDEDEDEDEYEEADY</sequence>
<dbReference type="PROSITE" id="PS51257">
    <property type="entry name" value="PROKAR_LIPOPROTEIN"/>
    <property type="match status" value="1"/>
</dbReference>
<gene>
    <name evidence="3" type="primary">Dgri\GH21997</name>
    <name evidence="3" type="ORF">Dgri_GH21997</name>
</gene>
<keyword evidence="2" id="KW-0732">Signal</keyword>
<dbReference type="OrthoDB" id="7883852at2759"/>
<dbReference type="EMBL" id="CH916367">
    <property type="protein sequence ID" value="EDW02448.1"/>
    <property type="molecule type" value="Genomic_DNA"/>
</dbReference>
<dbReference type="PhylomeDB" id="B4J973"/>
<feature type="region of interest" description="Disordered" evidence="1">
    <location>
        <begin position="291"/>
        <end position="320"/>
    </location>
</feature>
<dbReference type="HOGENOM" id="CLU_062310_0_0_1"/>
<dbReference type="AlphaFoldDB" id="B4J973"/>
<feature type="signal peptide" evidence="2">
    <location>
        <begin position="1"/>
        <end position="23"/>
    </location>
</feature>